<reference evidence="2" key="1">
    <citation type="journal article" date="2023" name="Nat. Commun.">
        <title>Diploid and tetraploid genomes of Acorus and the evolution of monocots.</title>
        <authorList>
            <person name="Ma L."/>
            <person name="Liu K.W."/>
            <person name="Li Z."/>
            <person name="Hsiao Y.Y."/>
            <person name="Qi Y."/>
            <person name="Fu T."/>
            <person name="Tang G.D."/>
            <person name="Zhang D."/>
            <person name="Sun W.H."/>
            <person name="Liu D.K."/>
            <person name="Li Y."/>
            <person name="Chen G.Z."/>
            <person name="Liu X.D."/>
            <person name="Liao X.Y."/>
            <person name="Jiang Y.T."/>
            <person name="Yu X."/>
            <person name="Hao Y."/>
            <person name="Huang J."/>
            <person name="Zhao X.W."/>
            <person name="Ke S."/>
            <person name="Chen Y.Y."/>
            <person name="Wu W.L."/>
            <person name="Hsu J.L."/>
            <person name="Lin Y.F."/>
            <person name="Huang M.D."/>
            <person name="Li C.Y."/>
            <person name="Huang L."/>
            <person name="Wang Z.W."/>
            <person name="Zhao X."/>
            <person name="Zhong W.Y."/>
            <person name="Peng D.H."/>
            <person name="Ahmad S."/>
            <person name="Lan S."/>
            <person name="Zhang J.S."/>
            <person name="Tsai W.C."/>
            <person name="Van de Peer Y."/>
            <person name="Liu Z.J."/>
        </authorList>
    </citation>
    <scope>NUCLEOTIDE SEQUENCE</scope>
    <source>
        <strain evidence="2">CP</strain>
    </source>
</reference>
<reference evidence="2" key="2">
    <citation type="submission" date="2023-06" db="EMBL/GenBank/DDBJ databases">
        <authorList>
            <person name="Ma L."/>
            <person name="Liu K.-W."/>
            <person name="Li Z."/>
            <person name="Hsiao Y.-Y."/>
            <person name="Qi Y."/>
            <person name="Fu T."/>
            <person name="Tang G."/>
            <person name="Zhang D."/>
            <person name="Sun W.-H."/>
            <person name="Liu D.-K."/>
            <person name="Li Y."/>
            <person name="Chen G.-Z."/>
            <person name="Liu X.-D."/>
            <person name="Liao X.-Y."/>
            <person name="Jiang Y.-T."/>
            <person name="Yu X."/>
            <person name="Hao Y."/>
            <person name="Huang J."/>
            <person name="Zhao X.-W."/>
            <person name="Ke S."/>
            <person name="Chen Y.-Y."/>
            <person name="Wu W.-L."/>
            <person name="Hsu J.-L."/>
            <person name="Lin Y.-F."/>
            <person name="Huang M.-D."/>
            <person name="Li C.-Y."/>
            <person name="Huang L."/>
            <person name="Wang Z.-W."/>
            <person name="Zhao X."/>
            <person name="Zhong W.-Y."/>
            <person name="Peng D.-H."/>
            <person name="Ahmad S."/>
            <person name="Lan S."/>
            <person name="Zhang J.-S."/>
            <person name="Tsai W.-C."/>
            <person name="Van De Peer Y."/>
            <person name="Liu Z.-J."/>
        </authorList>
    </citation>
    <scope>NUCLEOTIDE SEQUENCE</scope>
    <source>
        <strain evidence="2">CP</strain>
        <tissue evidence="2">Leaves</tissue>
    </source>
</reference>
<dbReference type="EMBL" id="JAUJYO010000010">
    <property type="protein sequence ID" value="KAK1306055.1"/>
    <property type="molecule type" value="Genomic_DNA"/>
</dbReference>
<gene>
    <name evidence="2" type="ORF">QJS10_CPA10g00031</name>
</gene>
<protein>
    <submittedName>
        <fullName evidence="2">Uncharacterized protein</fullName>
    </submittedName>
</protein>
<evidence type="ECO:0000256" key="1">
    <source>
        <dbReference type="SAM" id="MobiDB-lite"/>
    </source>
</evidence>
<keyword evidence="3" id="KW-1185">Reference proteome</keyword>
<evidence type="ECO:0000313" key="2">
    <source>
        <dbReference type="EMBL" id="KAK1306055.1"/>
    </source>
</evidence>
<sequence length="89" mass="10074">MLSRDEMFPTSEGLEGESTPSRASSSDECQMSVVRDAICNEIAAAHGNARTPEAIQIHYFNPSFPNSHEWSYISDDGRSRNRHRMTRRS</sequence>
<dbReference type="Proteomes" id="UP001180020">
    <property type="component" value="Unassembled WGS sequence"/>
</dbReference>
<evidence type="ECO:0000313" key="3">
    <source>
        <dbReference type="Proteomes" id="UP001180020"/>
    </source>
</evidence>
<comment type="caution">
    <text evidence="2">The sequence shown here is derived from an EMBL/GenBank/DDBJ whole genome shotgun (WGS) entry which is preliminary data.</text>
</comment>
<accession>A0AAV9DY89</accession>
<name>A0AAV9DY89_ACOCL</name>
<dbReference type="AlphaFoldDB" id="A0AAV9DY89"/>
<feature type="region of interest" description="Disordered" evidence="1">
    <location>
        <begin position="1"/>
        <end position="29"/>
    </location>
</feature>
<proteinExistence type="predicted"/>
<organism evidence="2 3">
    <name type="scientific">Acorus calamus</name>
    <name type="common">Sweet flag</name>
    <dbReference type="NCBI Taxonomy" id="4465"/>
    <lineage>
        <taxon>Eukaryota</taxon>
        <taxon>Viridiplantae</taxon>
        <taxon>Streptophyta</taxon>
        <taxon>Embryophyta</taxon>
        <taxon>Tracheophyta</taxon>
        <taxon>Spermatophyta</taxon>
        <taxon>Magnoliopsida</taxon>
        <taxon>Liliopsida</taxon>
        <taxon>Acoraceae</taxon>
        <taxon>Acorus</taxon>
    </lineage>
</organism>
<feature type="compositionally biased region" description="Polar residues" evidence="1">
    <location>
        <begin position="18"/>
        <end position="29"/>
    </location>
</feature>